<keyword evidence="2" id="KW-1185">Reference proteome</keyword>
<protein>
    <submittedName>
        <fullName evidence="1">Uncharacterized protein</fullName>
    </submittedName>
</protein>
<dbReference type="SUPFAM" id="SSF53474">
    <property type="entry name" value="alpha/beta-Hydrolases"/>
    <property type="match status" value="1"/>
</dbReference>
<dbReference type="InterPro" id="IPR013744">
    <property type="entry name" value="SidJ"/>
</dbReference>
<reference evidence="1 2" key="1">
    <citation type="journal article" date="2023" name="Elife">
        <title>Identification of key yeast species and microbe-microbe interactions impacting larval growth of Drosophila in the wild.</title>
        <authorList>
            <person name="Mure A."/>
            <person name="Sugiura Y."/>
            <person name="Maeda R."/>
            <person name="Honda K."/>
            <person name="Sakurai N."/>
            <person name="Takahashi Y."/>
            <person name="Watada M."/>
            <person name="Katoh T."/>
            <person name="Gotoh A."/>
            <person name="Gotoh Y."/>
            <person name="Taniguchi I."/>
            <person name="Nakamura K."/>
            <person name="Hayashi T."/>
            <person name="Katayama T."/>
            <person name="Uemura T."/>
            <person name="Hattori Y."/>
        </authorList>
    </citation>
    <scope>NUCLEOTIDE SEQUENCE [LARGE SCALE GENOMIC DNA]</scope>
    <source>
        <strain evidence="1 2">PK-24</strain>
    </source>
</reference>
<dbReference type="AlphaFoldDB" id="A0AAV5R431"/>
<gene>
    <name evidence="1" type="ORF">DAPK24_023520</name>
</gene>
<dbReference type="Gene3D" id="3.40.50.1820">
    <property type="entry name" value="alpha/beta hydrolase"/>
    <property type="match status" value="1"/>
</dbReference>
<proteinExistence type="predicted"/>
<dbReference type="InterPro" id="IPR029058">
    <property type="entry name" value="AB_hydrolase_fold"/>
</dbReference>
<sequence>MGIDGTLLEYGFKQHAFEFGNLKSDKVVIFIGGLGDRFATVPYLVPLSNALNKIGWSLIQIEFSSSSIGWGTGSLARDHSEITKLVKFLKSEDGGSRKKVGLMGHSTGCQNTMYYLSKAEGDENYVDVDFGILQASVSDREAAGELMERETIDKGNALAKKYIDEGRSDELMPYNYTLNFFGAPVNAYRWYSLFSKRGDDDFFSSDLEDDDFKLTFGKVDKPLLTLYSGSDEYVPESVDKELLMSRFKAATKPGIWSPYSKIIEGGKHNLGEGSKETAVDDCLVSVCKLLENL</sequence>
<accession>A0AAV5R431</accession>
<evidence type="ECO:0000313" key="1">
    <source>
        <dbReference type="EMBL" id="GMM45777.1"/>
    </source>
</evidence>
<evidence type="ECO:0000313" key="2">
    <source>
        <dbReference type="Proteomes" id="UP001378960"/>
    </source>
</evidence>
<comment type="caution">
    <text evidence="1">The sequence shown here is derived from an EMBL/GenBank/DDBJ whole genome shotgun (WGS) entry which is preliminary data.</text>
</comment>
<name>A0AAV5R431_PICKL</name>
<dbReference type="Proteomes" id="UP001378960">
    <property type="component" value="Unassembled WGS sequence"/>
</dbReference>
<organism evidence="1 2">
    <name type="scientific">Pichia kluyveri</name>
    <name type="common">Yeast</name>
    <dbReference type="NCBI Taxonomy" id="36015"/>
    <lineage>
        <taxon>Eukaryota</taxon>
        <taxon>Fungi</taxon>
        <taxon>Dikarya</taxon>
        <taxon>Ascomycota</taxon>
        <taxon>Saccharomycotina</taxon>
        <taxon>Pichiomycetes</taxon>
        <taxon>Pichiales</taxon>
        <taxon>Pichiaceae</taxon>
        <taxon>Pichia</taxon>
    </lineage>
</organism>
<dbReference type="PANTHER" id="PTHR31591:SF1">
    <property type="entry name" value="UPF0613 PROTEIN PB24D3.06C"/>
    <property type="match status" value="1"/>
</dbReference>
<dbReference type="EMBL" id="BTGB01000003">
    <property type="protein sequence ID" value="GMM45777.1"/>
    <property type="molecule type" value="Genomic_DNA"/>
</dbReference>
<dbReference type="PANTHER" id="PTHR31591">
    <property type="entry name" value="UPF0613 PROTEIN PB24D3.06C"/>
    <property type="match status" value="1"/>
</dbReference>
<dbReference type="Pfam" id="PF08538">
    <property type="entry name" value="DUF1749"/>
    <property type="match status" value="1"/>
</dbReference>